<dbReference type="InterPro" id="IPR005182">
    <property type="entry name" value="YdbS-like_PH"/>
</dbReference>
<evidence type="ECO:0000313" key="3">
    <source>
        <dbReference type="EMBL" id="TNC31214.1"/>
    </source>
</evidence>
<dbReference type="Proteomes" id="UP000306740">
    <property type="component" value="Unassembled WGS sequence"/>
</dbReference>
<evidence type="ECO:0000259" key="2">
    <source>
        <dbReference type="Pfam" id="PF03703"/>
    </source>
</evidence>
<evidence type="ECO:0000313" key="5">
    <source>
        <dbReference type="Proteomes" id="UP000306740"/>
    </source>
</evidence>
<sequence>MGVSKKLLIEGEHEVLTVRTHVKALFVAFLVLVVAAAGGGFGAAVTDGALRTVVLVAAFVVILVWAVLPFLRWLTWTYTVTNRRLIEQKGLLTRTGRVIPLNRINDVSFEKHLSDRLLGCGTLIVHDASEQAGLRIHDVPRVEDVHRQLTSLVFAAHHPTMTSDEQI</sequence>
<keyword evidence="1" id="KW-1133">Transmembrane helix</keyword>
<keyword evidence="1" id="KW-0472">Membrane</keyword>
<dbReference type="AlphaFoldDB" id="A0A5C4MBU8"/>
<accession>A0A5C4MBU8</accession>
<evidence type="ECO:0000313" key="4">
    <source>
        <dbReference type="EMBL" id="TNC44925.1"/>
    </source>
</evidence>
<protein>
    <submittedName>
        <fullName evidence="3">PH domain-containing protein</fullName>
    </submittedName>
</protein>
<dbReference type="EMBL" id="VDFR01000206">
    <property type="protein sequence ID" value="TNC31214.1"/>
    <property type="molecule type" value="Genomic_DNA"/>
</dbReference>
<dbReference type="RefSeq" id="WP_139086162.1">
    <property type="nucleotide sequence ID" value="NZ_VDFR01000071.1"/>
</dbReference>
<feature type="domain" description="YdbS-like PH" evidence="2">
    <location>
        <begin position="73"/>
        <end position="149"/>
    </location>
</feature>
<reference evidence="3 5" key="1">
    <citation type="submission" date="2019-05" db="EMBL/GenBank/DDBJ databases">
        <title>Mumia sp. nov., isolated from the intestinal contents of plateau pika (Ochotona curzoniae) in the Qinghai-Tibet plateau of China.</title>
        <authorList>
            <person name="Tian Z."/>
        </authorList>
    </citation>
    <scope>NUCLEOTIDE SEQUENCE [LARGE SCALE GENOMIC DNA]</scope>
    <source>
        <strain evidence="5">527</strain>
        <strain evidence="3">Z527</strain>
    </source>
</reference>
<keyword evidence="1" id="KW-0812">Transmembrane</keyword>
<dbReference type="PANTHER" id="PTHR37938:SF1">
    <property type="entry name" value="BLL0215 PROTEIN"/>
    <property type="match status" value="1"/>
</dbReference>
<dbReference type="OrthoDB" id="4350422at2"/>
<dbReference type="Pfam" id="PF03703">
    <property type="entry name" value="bPH_2"/>
    <property type="match status" value="1"/>
</dbReference>
<evidence type="ECO:0000256" key="1">
    <source>
        <dbReference type="SAM" id="Phobius"/>
    </source>
</evidence>
<comment type="caution">
    <text evidence="3">The sequence shown here is derived from an EMBL/GenBank/DDBJ whole genome shotgun (WGS) entry which is preliminary data.</text>
</comment>
<dbReference type="EMBL" id="VDFR01000071">
    <property type="protein sequence ID" value="TNC44925.1"/>
    <property type="molecule type" value="Genomic_DNA"/>
</dbReference>
<dbReference type="PANTHER" id="PTHR37938">
    <property type="entry name" value="BLL0215 PROTEIN"/>
    <property type="match status" value="1"/>
</dbReference>
<proteinExistence type="predicted"/>
<feature type="transmembrane region" description="Helical" evidence="1">
    <location>
        <begin position="24"/>
        <end position="46"/>
    </location>
</feature>
<name>A0A5C4MBU8_9ACTN</name>
<organism evidence="3 5">
    <name type="scientific">Mumia zhuanghuii</name>
    <dbReference type="NCBI Taxonomy" id="2585211"/>
    <lineage>
        <taxon>Bacteria</taxon>
        <taxon>Bacillati</taxon>
        <taxon>Actinomycetota</taxon>
        <taxon>Actinomycetes</taxon>
        <taxon>Propionibacteriales</taxon>
        <taxon>Nocardioidaceae</taxon>
        <taxon>Mumia</taxon>
    </lineage>
</organism>
<feature type="transmembrane region" description="Helical" evidence="1">
    <location>
        <begin position="52"/>
        <end position="74"/>
    </location>
</feature>
<gene>
    <name evidence="4" type="ORF">FHE65_15980</name>
    <name evidence="3" type="ORF">FHE65_31520</name>
</gene>